<reference evidence="2" key="1">
    <citation type="journal article" date="2019" name="Int. J. Syst. Evol. Microbiol.">
        <title>The Global Catalogue of Microorganisms (GCM) 10K type strain sequencing project: providing services to taxonomists for standard genome sequencing and annotation.</title>
        <authorList>
            <consortium name="The Broad Institute Genomics Platform"/>
            <consortium name="The Broad Institute Genome Sequencing Center for Infectious Disease"/>
            <person name="Wu L."/>
            <person name="Ma J."/>
        </authorList>
    </citation>
    <scope>NUCLEOTIDE SEQUENCE [LARGE SCALE GENOMIC DNA]</scope>
    <source>
        <strain evidence="2">JCM 14546</strain>
    </source>
</reference>
<name>A0ABP5ELM4_9MICO</name>
<dbReference type="RefSeq" id="WP_344307193.1">
    <property type="nucleotide sequence ID" value="NZ_BAAANO010000008.1"/>
</dbReference>
<proteinExistence type="predicted"/>
<evidence type="ECO:0008006" key="3">
    <source>
        <dbReference type="Google" id="ProtNLM"/>
    </source>
</evidence>
<dbReference type="Gene3D" id="3.90.470.20">
    <property type="entry name" value="4'-phosphopantetheinyl transferase domain"/>
    <property type="match status" value="1"/>
</dbReference>
<dbReference type="Proteomes" id="UP001500755">
    <property type="component" value="Unassembled WGS sequence"/>
</dbReference>
<dbReference type="InterPro" id="IPR037143">
    <property type="entry name" value="4-PPantetheinyl_Trfase_dom_sf"/>
</dbReference>
<evidence type="ECO:0000313" key="2">
    <source>
        <dbReference type="Proteomes" id="UP001500755"/>
    </source>
</evidence>
<sequence>MGETERTVPGRSLFFPGPVRWAVEPLDDSLEPGTVLTALPVSDAVRARGARLSRHRDRVAFAQARRLALALAHDELQHGRGPSWAGTLALVQSCPDCGGGDHGAPALVAPSPGADARRRIPLHVSWAHSTGHVAAAVSVLPCGVDVETAGGPTPEFVLTTEEIARWDARGRPAALFRWWFTVKEAAVKCGLLDIDAFGEVSAEELGRCPEVVLYSSEVPGTGPGNGASASVMVRNA</sequence>
<accession>A0ABP5ELM4</accession>
<keyword evidence="2" id="KW-1185">Reference proteome</keyword>
<comment type="caution">
    <text evidence="1">The sequence shown here is derived from an EMBL/GenBank/DDBJ whole genome shotgun (WGS) entry which is preliminary data.</text>
</comment>
<protein>
    <recommendedName>
        <fullName evidence="3">4'-phosphopantetheinyl transferase superfamily protein</fullName>
    </recommendedName>
</protein>
<evidence type="ECO:0000313" key="1">
    <source>
        <dbReference type="EMBL" id="GAA2001899.1"/>
    </source>
</evidence>
<gene>
    <name evidence="1" type="ORF">GCM10009755_08000</name>
</gene>
<dbReference type="EMBL" id="BAAANO010000008">
    <property type="protein sequence ID" value="GAA2001899.1"/>
    <property type="molecule type" value="Genomic_DNA"/>
</dbReference>
<organism evidence="1 2">
    <name type="scientific">Brevibacterium samyangense</name>
    <dbReference type="NCBI Taxonomy" id="366888"/>
    <lineage>
        <taxon>Bacteria</taxon>
        <taxon>Bacillati</taxon>
        <taxon>Actinomycetota</taxon>
        <taxon>Actinomycetes</taxon>
        <taxon>Micrococcales</taxon>
        <taxon>Brevibacteriaceae</taxon>
        <taxon>Brevibacterium</taxon>
    </lineage>
</organism>